<dbReference type="EMBL" id="LASV01000713">
    <property type="protein sequence ID" value="KKA17111.1"/>
    <property type="molecule type" value="Genomic_DNA"/>
</dbReference>
<evidence type="ECO:0000313" key="1">
    <source>
        <dbReference type="EMBL" id="KKA17111.1"/>
    </source>
</evidence>
<dbReference type="GeneID" id="25321228"/>
<sequence>MSGSSEEEIMLTTSVCRKRVTGSLTYLLSSPICTLYSVLLSQLDPKEPHDYLDSTAYLSQPSSRLYEVALVENRISLSMLTPSDEQESRTPSFSNAKWQSFTFARLHNTE</sequence>
<gene>
    <name evidence="1" type="ORF">T310_9288</name>
</gene>
<keyword evidence="2" id="KW-1185">Reference proteome</keyword>
<protein>
    <submittedName>
        <fullName evidence="1">Uncharacterized protein</fullName>
    </submittedName>
</protein>
<dbReference type="RefSeq" id="XP_013323723.1">
    <property type="nucleotide sequence ID" value="XM_013468269.1"/>
</dbReference>
<evidence type="ECO:0000313" key="2">
    <source>
        <dbReference type="Proteomes" id="UP000053958"/>
    </source>
</evidence>
<comment type="caution">
    <text evidence="1">The sequence shown here is derived from an EMBL/GenBank/DDBJ whole genome shotgun (WGS) entry which is preliminary data.</text>
</comment>
<accession>A0A0F4YGN4</accession>
<reference evidence="1 2" key="1">
    <citation type="submission" date="2015-04" db="EMBL/GenBank/DDBJ databases">
        <authorList>
            <person name="Heijne W.H."/>
            <person name="Fedorova N.D."/>
            <person name="Nierman W.C."/>
            <person name="Vollebregt A.W."/>
            <person name="Zhao Z."/>
            <person name="Wu L."/>
            <person name="Kumar M."/>
            <person name="Stam H."/>
            <person name="van den Berg M.A."/>
            <person name="Pel H.J."/>
        </authorList>
    </citation>
    <scope>NUCLEOTIDE SEQUENCE [LARGE SCALE GENOMIC DNA]</scope>
    <source>
        <strain evidence="1 2">CBS 393.64</strain>
    </source>
</reference>
<proteinExistence type="predicted"/>
<dbReference type="AlphaFoldDB" id="A0A0F4YGN4"/>
<organism evidence="1 2">
    <name type="scientific">Rasamsonia emersonii (strain ATCC 16479 / CBS 393.64 / IMI 116815)</name>
    <dbReference type="NCBI Taxonomy" id="1408163"/>
    <lineage>
        <taxon>Eukaryota</taxon>
        <taxon>Fungi</taxon>
        <taxon>Dikarya</taxon>
        <taxon>Ascomycota</taxon>
        <taxon>Pezizomycotina</taxon>
        <taxon>Eurotiomycetes</taxon>
        <taxon>Eurotiomycetidae</taxon>
        <taxon>Eurotiales</taxon>
        <taxon>Trichocomaceae</taxon>
        <taxon>Rasamsonia</taxon>
    </lineage>
</organism>
<name>A0A0F4YGN4_RASE3</name>
<dbReference type="Proteomes" id="UP000053958">
    <property type="component" value="Unassembled WGS sequence"/>
</dbReference>